<organism evidence="2">
    <name type="scientific">Amblyomma triste</name>
    <name type="common">Neotropical tick</name>
    <dbReference type="NCBI Taxonomy" id="251400"/>
    <lineage>
        <taxon>Eukaryota</taxon>
        <taxon>Metazoa</taxon>
        <taxon>Ecdysozoa</taxon>
        <taxon>Arthropoda</taxon>
        <taxon>Chelicerata</taxon>
        <taxon>Arachnida</taxon>
        <taxon>Acari</taxon>
        <taxon>Parasitiformes</taxon>
        <taxon>Ixodida</taxon>
        <taxon>Ixodoidea</taxon>
        <taxon>Ixodidae</taxon>
        <taxon>Amblyomminae</taxon>
        <taxon>Amblyomma</taxon>
    </lineage>
</organism>
<dbReference type="EMBL" id="GBBM01007640">
    <property type="protein sequence ID" value="JAC27778.1"/>
    <property type="molecule type" value="mRNA"/>
</dbReference>
<dbReference type="AlphaFoldDB" id="A0A023G4I1"/>
<keyword evidence="1" id="KW-0732">Signal</keyword>
<protein>
    <submittedName>
        <fullName evidence="2">Putative secreted protein</fullName>
    </submittedName>
</protein>
<sequence length="124" mass="13396">MSSSSMFHIFLFVCALQGTMSATTDNNDCTPLLLRTHSQTVRLGCSDPCKTPSGMAKMAPDGTECVRPTCLKNPKRLSTPIKAILGIVMNKRKTSICHDTMPGKCRSALVMNAQLENAAKAYAD</sequence>
<feature type="chain" id="PRO_5001516899" evidence="1">
    <location>
        <begin position="22"/>
        <end position="124"/>
    </location>
</feature>
<proteinExistence type="evidence at transcript level"/>
<name>A0A023G4I1_AMBTT</name>
<evidence type="ECO:0000256" key="1">
    <source>
        <dbReference type="SAM" id="SignalP"/>
    </source>
</evidence>
<reference evidence="2" key="1">
    <citation type="submission" date="2014-03" db="EMBL/GenBank/DDBJ databases">
        <title>The sialotranscriptome of Amblyomma triste, Amblyomma parvum and Amblyomma cajennense ticks, uncovered by 454-based RNA-seq.</title>
        <authorList>
            <person name="Garcia G.R."/>
            <person name="Gardinassi L.G."/>
            <person name="Ribeiro J.M."/>
            <person name="Anatriello E."/>
            <person name="Ferreira B.R."/>
            <person name="Moreira H.N."/>
            <person name="Mafra C."/>
            <person name="Olegario M.M."/>
            <person name="Szabo P.J."/>
            <person name="Miranda-Santos I.K."/>
            <person name="Maruyama S.R."/>
        </authorList>
    </citation>
    <scope>NUCLEOTIDE SEQUENCE</scope>
    <source>
        <strain evidence="2">Mato Grasso do Sul</strain>
        <tissue evidence="2">Salivary glands</tissue>
    </source>
</reference>
<evidence type="ECO:0000313" key="2">
    <source>
        <dbReference type="EMBL" id="JAC27778.1"/>
    </source>
</evidence>
<accession>A0A023G4I1</accession>
<feature type="signal peptide" evidence="1">
    <location>
        <begin position="1"/>
        <end position="21"/>
    </location>
</feature>